<proteinExistence type="predicted"/>
<accession>A0A392UFH2</accession>
<reference evidence="1 2" key="1">
    <citation type="journal article" date="2018" name="Front. Plant Sci.">
        <title>Red Clover (Trifolium pratense) and Zigzag Clover (T. medium) - A Picture of Genomic Similarities and Differences.</title>
        <authorList>
            <person name="Dluhosova J."/>
            <person name="Istvanek J."/>
            <person name="Nedelnik J."/>
            <person name="Repkova J."/>
        </authorList>
    </citation>
    <scope>NUCLEOTIDE SEQUENCE [LARGE SCALE GENOMIC DNA]</scope>
    <source>
        <strain evidence="2">cv. 10/8</strain>
        <tissue evidence="1">Leaf</tissue>
    </source>
</reference>
<dbReference type="EMBL" id="LXQA010791407">
    <property type="protein sequence ID" value="MCI71190.1"/>
    <property type="molecule type" value="Genomic_DNA"/>
</dbReference>
<protein>
    <submittedName>
        <fullName evidence="1">Homeobox-leucine zipper protein HDG8-like</fullName>
    </submittedName>
</protein>
<dbReference type="Proteomes" id="UP000265520">
    <property type="component" value="Unassembled WGS sequence"/>
</dbReference>
<comment type="caution">
    <text evidence="1">The sequence shown here is derived from an EMBL/GenBank/DDBJ whole genome shotgun (WGS) entry which is preliminary data.</text>
</comment>
<dbReference type="GO" id="GO:0003677">
    <property type="term" value="F:DNA binding"/>
    <property type="evidence" value="ECO:0007669"/>
    <property type="project" value="UniProtKB-KW"/>
</dbReference>
<feature type="non-terminal residue" evidence="1">
    <location>
        <position position="58"/>
    </location>
</feature>
<evidence type="ECO:0000313" key="2">
    <source>
        <dbReference type="Proteomes" id="UP000265520"/>
    </source>
</evidence>
<keyword evidence="1" id="KW-0238">DNA-binding</keyword>
<evidence type="ECO:0000313" key="1">
    <source>
        <dbReference type="EMBL" id="MCI71190.1"/>
    </source>
</evidence>
<organism evidence="1 2">
    <name type="scientific">Trifolium medium</name>
    <dbReference type="NCBI Taxonomy" id="97028"/>
    <lineage>
        <taxon>Eukaryota</taxon>
        <taxon>Viridiplantae</taxon>
        <taxon>Streptophyta</taxon>
        <taxon>Embryophyta</taxon>
        <taxon>Tracheophyta</taxon>
        <taxon>Spermatophyta</taxon>
        <taxon>Magnoliopsida</taxon>
        <taxon>eudicotyledons</taxon>
        <taxon>Gunneridae</taxon>
        <taxon>Pentapetalae</taxon>
        <taxon>rosids</taxon>
        <taxon>fabids</taxon>
        <taxon>Fabales</taxon>
        <taxon>Fabaceae</taxon>
        <taxon>Papilionoideae</taxon>
        <taxon>50 kb inversion clade</taxon>
        <taxon>NPAAA clade</taxon>
        <taxon>Hologalegina</taxon>
        <taxon>IRL clade</taxon>
        <taxon>Trifolieae</taxon>
        <taxon>Trifolium</taxon>
    </lineage>
</organism>
<name>A0A392UFH2_9FABA</name>
<keyword evidence="2" id="KW-1185">Reference proteome</keyword>
<sequence>MADNSYFLKPSIPKFDGLYDHWAMLMENLLRSKDYWSLIEVGVTAAPPNATAEQVQVA</sequence>
<keyword evidence="1" id="KW-0371">Homeobox</keyword>
<dbReference type="AlphaFoldDB" id="A0A392UFH2"/>